<dbReference type="PANTHER" id="PTHR12546">
    <property type="entry name" value="FER-1-LIKE"/>
    <property type="match status" value="1"/>
</dbReference>
<feature type="domain" description="C2" evidence="10">
    <location>
        <begin position="110"/>
        <end position="231"/>
    </location>
</feature>
<evidence type="ECO:0000256" key="3">
    <source>
        <dbReference type="ARBA" id="ARBA00022692"/>
    </source>
</evidence>
<organism evidence="11 12">
    <name type="scientific">Paralvinella palmiformis</name>
    <dbReference type="NCBI Taxonomy" id="53620"/>
    <lineage>
        <taxon>Eukaryota</taxon>
        <taxon>Metazoa</taxon>
        <taxon>Spiralia</taxon>
        <taxon>Lophotrochozoa</taxon>
        <taxon>Annelida</taxon>
        <taxon>Polychaeta</taxon>
        <taxon>Sedentaria</taxon>
        <taxon>Canalipalpata</taxon>
        <taxon>Terebellida</taxon>
        <taxon>Terebelliformia</taxon>
        <taxon>Alvinellidae</taxon>
        <taxon>Paralvinella</taxon>
    </lineage>
</organism>
<evidence type="ECO:0000256" key="6">
    <source>
        <dbReference type="ARBA" id="ARBA00022837"/>
    </source>
</evidence>
<dbReference type="InterPro" id="IPR032362">
    <property type="entry name" value="Ferlin_C"/>
</dbReference>
<keyword evidence="12" id="KW-1185">Reference proteome</keyword>
<sequence>SEKKLTFRGAAKTVSLASKLSPKTQRKKEKTNANTAQLKIAGLLKVYPNELESQPEFNGFKEWLHTFELYRGKKTGEAEDDDSRVVGKFKGSLKIYKIPLPPDIEDTTITGGDPSYGLFQGLPSNDPLHVLVRVYIVKASDLHPADINGKADPYIVLRLGKTTLNDKDNYISKQLNPVFGKCFEVDATFPMDSLLTIQIYDWDLVGSDDLIGETRIDLENRFYSRHRATVGIADKYEICGYNAWRDPMKPTQILAKLCKENKIEGPYFNPGKIRVGNRIFTGPIEDSSDENARRIAEENLALAILKHWEEIPKVGCKLVPEHVETRPLYNSDKPGIEQGKLEMWVDMFPMDMPPPGPQVDISPRKPTSYELRVIIWNTDDVVLEDDAFFTGEKMSDIYVKGWIKGPDDMQSTDIHYRSLTGEGNFNWRFIFPFDYLVAEEKIVISRKENLFSWDQTETKIPARLNLQVWDADHFSADDFLGALTLDLNQFPRGAKSSKQCTLGMLKQDGSVPQMSLFKHKRVKGWWPFHVKNEGEDEMELTGKVEAELHLLTAEEAEKHQAGMARNEPDPLEKPNRPDSSFIWFLSPLKSIRYILWHQYKWVILKAILLMLLILMVGLFFYNMPGYMVKKMMGA</sequence>
<gene>
    <name evidence="11" type="ORF">LSH36_251g03000</name>
</gene>
<dbReference type="EMBL" id="JAODUP010000251">
    <property type="protein sequence ID" value="KAK2155010.1"/>
    <property type="molecule type" value="Genomic_DNA"/>
</dbReference>
<evidence type="ECO:0000256" key="7">
    <source>
        <dbReference type="ARBA" id="ARBA00022989"/>
    </source>
</evidence>
<dbReference type="SMART" id="SM00239">
    <property type="entry name" value="C2"/>
    <property type="match status" value="2"/>
</dbReference>
<dbReference type="Proteomes" id="UP001208570">
    <property type="component" value="Unassembled WGS sequence"/>
</dbReference>
<reference evidence="11" key="1">
    <citation type="journal article" date="2023" name="Mol. Biol. Evol.">
        <title>Third-Generation Sequencing Reveals the Adaptive Role of the Epigenome in Three Deep-Sea Polychaetes.</title>
        <authorList>
            <person name="Perez M."/>
            <person name="Aroh O."/>
            <person name="Sun Y."/>
            <person name="Lan Y."/>
            <person name="Juniper S.K."/>
            <person name="Young C.R."/>
            <person name="Angers B."/>
            <person name="Qian P.Y."/>
        </authorList>
    </citation>
    <scope>NUCLEOTIDE SEQUENCE</scope>
    <source>
        <strain evidence="11">P08H-3</strain>
    </source>
</reference>
<dbReference type="GO" id="GO:0046872">
    <property type="term" value="F:metal ion binding"/>
    <property type="evidence" value="ECO:0007669"/>
    <property type="project" value="UniProtKB-KW"/>
</dbReference>
<evidence type="ECO:0000256" key="1">
    <source>
        <dbReference type="ARBA" id="ARBA00004167"/>
    </source>
</evidence>
<evidence type="ECO:0000256" key="2">
    <source>
        <dbReference type="ARBA" id="ARBA00007561"/>
    </source>
</evidence>
<keyword evidence="7 9" id="KW-1133">Transmembrane helix</keyword>
<evidence type="ECO:0000256" key="4">
    <source>
        <dbReference type="ARBA" id="ARBA00022723"/>
    </source>
</evidence>
<dbReference type="SUPFAM" id="SSF49562">
    <property type="entry name" value="C2 domain (Calcium/lipid-binding domain, CaLB)"/>
    <property type="match status" value="2"/>
</dbReference>
<comment type="subcellular location">
    <subcellularLocation>
        <location evidence="1">Membrane</location>
        <topology evidence="1">Single-pass membrane protein</topology>
    </subcellularLocation>
</comment>
<name>A0AAD9JMY6_9ANNE</name>
<evidence type="ECO:0000256" key="8">
    <source>
        <dbReference type="ARBA" id="ARBA00023136"/>
    </source>
</evidence>
<dbReference type="FunFam" id="2.60.40.150:FF:000054">
    <property type="entry name" value="otoferlin isoform X2"/>
    <property type="match status" value="1"/>
</dbReference>
<dbReference type="FunFam" id="2.60.40.150:FF:000009">
    <property type="entry name" value="dysferlin isoform X2"/>
    <property type="match status" value="1"/>
</dbReference>
<evidence type="ECO:0000256" key="9">
    <source>
        <dbReference type="SAM" id="Phobius"/>
    </source>
</evidence>
<comment type="similarity">
    <text evidence="2">Belongs to the ferlin family.</text>
</comment>
<dbReference type="PROSITE" id="PS50004">
    <property type="entry name" value="C2"/>
    <property type="match status" value="2"/>
</dbReference>
<feature type="domain" description="C2" evidence="10">
    <location>
        <begin position="353"/>
        <end position="501"/>
    </location>
</feature>
<keyword evidence="5" id="KW-0677">Repeat</keyword>
<dbReference type="Pfam" id="PF22901">
    <property type="entry name" value="dsrm_Ferlin"/>
    <property type="match status" value="1"/>
</dbReference>
<evidence type="ECO:0000259" key="10">
    <source>
        <dbReference type="PROSITE" id="PS50004"/>
    </source>
</evidence>
<dbReference type="Pfam" id="PF00168">
    <property type="entry name" value="C2"/>
    <property type="match status" value="2"/>
</dbReference>
<dbReference type="CDD" id="cd08374">
    <property type="entry name" value="C2F_Ferlin"/>
    <property type="match status" value="1"/>
</dbReference>
<evidence type="ECO:0000313" key="11">
    <source>
        <dbReference type="EMBL" id="KAK2155010.1"/>
    </source>
</evidence>
<evidence type="ECO:0000313" key="12">
    <source>
        <dbReference type="Proteomes" id="UP001208570"/>
    </source>
</evidence>
<dbReference type="AlphaFoldDB" id="A0AAD9JMY6"/>
<dbReference type="InterPro" id="IPR037724">
    <property type="entry name" value="C2E_Ferlin"/>
</dbReference>
<feature type="non-terminal residue" evidence="11">
    <location>
        <position position="1"/>
    </location>
</feature>
<keyword evidence="4" id="KW-0479">Metal-binding</keyword>
<dbReference type="InterPro" id="IPR037721">
    <property type="entry name" value="Ferlin"/>
</dbReference>
<dbReference type="GO" id="GO:0007009">
    <property type="term" value="P:plasma membrane organization"/>
    <property type="evidence" value="ECO:0007669"/>
    <property type="project" value="TreeGrafter"/>
</dbReference>
<dbReference type="CDD" id="cd04037">
    <property type="entry name" value="C2E_Ferlin"/>
    <property type="match status" value="1"/>
</dbReference>
<evidence type="ECO:0000256" key="5">
    <source>
        <dbReference type="ARBA" id="ARBA00022737"/>
    </source>
</evidence>
<dbReference type="PANTHER" id="PTHR12546:SF60">
    <property type="entry name" value="MISFIRE, ISOFORM F"/>
    <property type="match status" value="1"/>
</dbReference>
<accession>A0AAD9JMY6</accession>
<dbReference type="Gene3D" id="2.60.40.150">
    <property type="entry name" value="C2 domain"/>
    <property type="match status" value="2"/>
</dbReference>
<protein>
    <recommendedName>
        <fullName evidence="10">C2 domain-containing protein</fullName>
    </recommendedName>
</protein>
<dbReference type="GO" id="GO:0016020">
    <property type="term" value="C:membrane"/>
    <property type="evidence" value="ECO:0007669"/>
    <property type="project" value="UniProtKB-SubCell"/>
</dbReference>
<dbReference type="InterPro" id="IPR037725">
    <property type="entry name" value="C2F_Ferlin"/>
</dbReference>
<keyword evidence="8 9" id="KW-0472">Membrane</keyword>
<dbReference type="InterPro" id="IPR055072">
    <property type="entry name" value="Ferlin_DSRM"/>
</dbReference>
<feature type="transmembrane region" description="Helical" evidence="9">
    <location>
        <begin position="601"/>
        <end position="621"/>
    </location>
</feature>
<dbReference type="Pfam" id="PF16165">
    <property type="entry name" value="Ferlin_C"/>
    <property type="match status" value="1"/>
</dbReference>
<comment type="caution">
    <text evidence="11">The sequence shown here is derived from an EMBL/GenBank/DDBJ whole genome shotgun (WGS) entry which is preliminary data.</text>
</comment>
<keyword evidence="6" id="KW-0106">Calcium</keyword>
<dbReference type="InterPro" id="IPR035892">
    <property type="entry name" value="C2_domain_sf"/>
</dbReference>
<dbReference type="PRINTS" id="PR00360">
    <property type="entry name" value="C2DOMAIN"/>
</dbReference>
<proteinExistence type="inferred from homology"/>
<dbReference type="InterPro" id="IPR000008">
    <property type="entry name" value="C2_dom"/>
</dbReference>
<keyword evidence="3 9" id="KW-0812">Transmembrane</keyword>